<dbReference type="EMBL" id="SGXD01000006">
    <property type="protein sequence ID" value="RZS79385.1"/>
    <property type="molecule type" value="Genomic_DNA"/>
</dbReference>
<accession>A0A4Q7NAH2</accession>
<proteinExistence type="predicted"/>
<dbReference type="RefSeq" id="WP_130494471.1">
    <property type="nucleotide sequence ID" value="NZ_SGXD01000006.1"/>
</dbReference>
<name>A0A4Q7NAH2_9ACTN</name>
<gene>
    <name evidence="1" type="ORF">EV189_3737</name>
</gene>
<organism evidence="1 2">
    <name type="scientific">Motilibacter rhizosphaerae</name>
    <dbReference type="NCBI Taxonomy" id="598652"/>
    <lineage>
        <taxon>Bacteria</taxon>
        <taxon>Bacillati</taxon>
        <taxon>Actinomycetota</taxon>
        <taxon>Actinomycetes</taxon>
        <taxon>Motilibacterales</taxon>
        <taxon>Motilibacteraceae</taxon>
        <taxon>Motilibacter</taxon>
    </lineage>
</organism>
<sequence length="179" mass="17866">MKAPRVAGTVLLAVLLVLGAVRLVTLGTGTTAGAAATAPSFAAAVPEATDPPGLTAEDPTVDSAGGDLLVRLRLHDGDDTPVVLTALIADPPFTGELPAGGFAVGAHQDAAVVVRWPGGPDCTRDVPDEIVGDLHWTGTRGGQPASGAVPGGDLEALARQVWLDTCAGRPTEGGVPRTS</sequence>
<evidence type="ECO:0000313" key="1">
    <source>
        <dbReference type="EMBL" id="RZS79385.1"/>
    </source>
</evidence>
<evidence type="ECO:0000313" key="2">
    <source>
        <dbReference type="Proteomes" id="UP000293638"/>
    </source>
</evidence>
<dbReference type="Proteomes" id="UP000293638">
    <property type="component" value="Unassembled WGS sequence"/>
</dbReference>
<reference evidence="1 2" key="1">
    <citation type="submission" date="2019-02" db="EMBL/GenBank/DDBJ databases">
        <title>Genomic Encyclopedia of Type Strains, Phase IV (KMG-IV): sequencing the most valuable type-strain genomes for metagenomic binning, comparative biology and taxonomic classification.</title>
        <authorList>
            <person name="Goeker M."/>
        </authorList>
    </citation>
    <scope>NUCLEOTIDE SEQUENCE [LARGE SCALE GENOMIC DNA]</scope>
    <source>
        <strain evidence="1 2">DSM 45622</strain>
    </source>
</reference>
<dbReference type="OrthoDB" id="9915445at2"/>
<comment type="caution">
    <text evidence="1">The sequence shown here is derived from an EMBL/GenBank/DDBJ whole genome shotgun (WGS) entry which is preliminary data.</text>
</comment>
<protein>
    <submittedName>
        <fullName evidence="1">Uncharacterized protein</fullName>
    </submittedName>
</protein>
<keyword evidence="2" id="KW-1185">Reference proteome</keyword>
<dbReference type="AlphaFoldDB" id="A0A4Q7NAH2"/>